<dbReference type="AlphaFoldDB" id="A0AAD9L7K5"/>
<dbReference type="InterPro" id="IPR005828">
    <property type="entry name" value="MFS_sugar_transport-like"/>
</dbReference>
<feature type="domain" description="Major facilitator superfamily (MFS) profile" evidence="11">
    <location>
        <begin position="27"/>
        <end position="467"/>
    </location>
</feature>
<evidence type="ECO:0000256" key="7">
    <source>
        <dbReference type="ARBA" id="ARBA00049119"/>
    </source>
</evidence>
<gene>
    <name evidence="12" type="ORF">DB88DRAFT_143686</name>
</gene>
<evidence type="ECO:0000256" key="10">
    <source>
        <dbReference type="SAM" id="Phobius"/>
    </source>
</evidence>
<accession>A0AAD9L7K5</accession>
<reference evidence="12" key="1">
    <citation type="submission" date="2023-02" db="EMBL/GenBank/DDBJ databases">
        <title>Identification and recombinant expression of a fungal hydrolase from Papiliotrema laurentii that hydrolyzes apple cutin and clears colloidal polyester polyurethane.</title>
        <authorList>
            <consortium name="DOE Joint Genome Institute"/>
            <person name="Roman V.A."/>
            <person name="Bojanowski C."/>
            <person name="Crable B.R."/>
            <person name="Wagner D.N."/>
            <person name="Hung C.S."/>
            <person name="Nadeau L.J."/>
            <person name="Schratz L."/>
            <person name="Haridas S."/>
            <person name="Pangilinan J."/>
            <person name="Lipzen A."/>
            <person name="Na H."/>
            <person name="Yan M."/>
            <person name="Ng V."/>
            <person name="Grigoriev I.V."/>
            <person name="Spatafora J.W."/>
            <person name="Barlow D."/>
            <person name="Biffinger J."/>
            <person name="Kelley-Loughnane N."/>
            <person name="Varaljay V.A."/>
            <person name="Crookes-Goodson W.J."/>
        </authorList>
    </citation>
    <scope>NUCLEOTIDE SEQUENCE</scope>
    <source>
        <strain evidence="12">5307AH</strain>
    </source>
</reference>
<feature type="transmembrane region" description="Helical" evidence="10">
    <location>
        <begin position="343"/>
        <end position="366"/>
    </location>
</feature>
<feature type="transmembrane region" description="Helical" evidence="10">
    <location>
        <begin position="372"/>
        <end position="401"/>
    </location>
</feature>
<protein>
    <submittedName>
        <fullName evidence="12">Lactose permease</fullName>
    </submittedName>
</protein>
<comment type="subcellular location">
    <subcellularLocation>
        <location evidence="1">Membrane</location>
        <topology evidence="1">Multi-pass membrane protein</topology>
    </subcellularLocation>
</comment>
<feature type="transmembrane region" description="Helical" evidence="10">
    <location>
        <begin position="66"/>
        <end position="88"/>
    </location>
</feature>
<feature type="compositionally biased region" description="Basic and acidic residues" evidence="9">
    <location>
        <begin position="503"/>
        <end position="522"/>
    </location>
</feature>
<evidence type="ECO:0000256" key="2">
    <source>
        <dbReference type="ARBA" id="ARBA00010992"/>
    </source>
</evidence>
<dbReference type="SUPFAM" id="SSF103473">
    <property type="entry name" value="MFS general substrate transporter"/>
    <property type="match status" value="1"/>
</dbReference>
<comment type="caution">
    <text evidence="12">The sequence shown here is derived from an EMBL/GenBank/DDBJ whole genome shotgun (WGS) entry which is preliminary data.</text>
</comment>
<dbReference type="Proteomes" id="UP001182556">
    <property type="component" value="Unassembled WGS sequence"/>
</dbReference>
<dbReference type="Gene3D" id="1.20.1250.20">
    <property type="entry name" value="MFS general substrate transporter like domains"/>
    <property type="match status" value="1"/>
</dbReference>
<feature type="transmembrane region" description="Helical" evidence="10">
    <location>
        <begin position="413"/>
        <end position="431"/>
    </location>
</feature>
<name>A0AAD9L7K5_PAPLA</name>
<keyword evidence="13" id="KW-1185">Reference proteome</keyword>
<dbReference type="FunFam" id="1.20.1250.20:FF:000134">
    <property type="entry name" value="MFS sugar transporter protein"/>
    <property type="match status" value="1"/>
</dbReference>
<dbReference type="GO" id="GO:0016020">
    <property type="term" value="C:membrane"/>
    <property type="evidence" value="ECO:0007669"/>
    <property type="project" value="UniProtKB-SubCell"/>
</dbReference>
<comment type="similarity">
    <text evidence="2 8">Belongs to the major facilitator superfamily. Sugar transporter (TC 2.A.1.1) family.</text>
</comment>
<dbReference type="InterPro" id="IPR036259">
    <property type="entry name" value="MFS_trans_sf"/>
</dbReference>
<dbReference type="GO" id="GO:0005351">
    <property type="term" value="F:carbohydrate:proton symporter activity"/>
    <property type="evidence" value="ECO:0007669"/>
    <property type="project" value="TreeGrafter"/>
</dbReference>
<dbReference type="PROSITE" id="PS50850">
    <property type="entry name" value="MFS"/>
    <property type="match status" value="1"/>
</dbReference>
<evidence type="ECO:0000256" key="9">
    <source>
        <dbReference type="SAM" id="MobiDB-lite"/>
    </source>
</evidence>
<evidence type="ECO:0000256" key="4">
    <source>
        <dbReference type="ARBA" id="ARBA00022692"/>
    </source>
</evidence>
<proteinExistence type="inferred from homology"/>
<organism evidence="12 13">
    <name type="scientific">Papiliotrema laurentii</name>
    <name type="common">Cryptococcus laurentii</name>
    <dbReference type="NCBI Taxonomy" id="5418"/>
    <lineage>
        <taxon>Eukaryota</taxon>
        <taxon>Fungi</taxon>
        <taxon>Dikarya</taxon>
        <taxon>Basidiomycota</taxon>
        <taxon>Agaricomycotina</taxon>
        <taxon>Tremellomycetes</taxon>
        <taxon>Tremellales</taxon>
        <taxon>Rhynchogastremaceae</taxon>
        <taxon>Papiliotrema</taxon>
    </lineage>
</organism>
<evidence type="ECO:0000259" key="11">
    <source>
        <dbReference type="PROSITE" id="PS50850"/>
    </source>
</evidence>
<dbReference type="NCBIfam" id="TIGR00879">
    <property type="entry name" value="SP"/>
    <property type="match status" value="1"/>
</dbReference>
<dbReference type="InterPro" id="IPR050360">
    <property type="entry name" value="MFS_Sugar_Transporters"/>
</dbReference>
<evidence type="ECO:0000313" key="12">
    <source>
        <dbReference type="EMBL" id="KAK1925988.1"/>
    </source>
</evidence>
<evidence type="ECO:0000256" key="6">
    <source>
        <dbReference type="ARBA" id="ARBA00023136"/>
    </source>
</evidence>
<keyword evidence="4 10" id="KW-0812">Transmembrane</keyword>
<evidence type="ECO:0000256" key="5">
    <source>
        <dbReference type="ARBA" id="ARBA00022989"/>
    </source>
</evidence>
<dbReference type="InterPro" id="IPR003663">
    <property type="entry name" value="Sugar/inositol_transpt"/>
</dbReference>
<feature type="transmembrane region" description="Helical" evidence="10">
    <location>
        <begin position="443"/>
        <end position="462"/>
    </location>
</feature>
<evidence type="ECO:0000256" key="3">
    <source>
        <dbReference type="ARBA" id="ARBA00022448"/>
    </source>
</evidence>
<dbReference type="PANTHER" id="PTHR48022:SF52">
    <property type="entry name" value="SUGAR TRANSPORTER, PUTATIVE-RELATED"/>
    <property type="match status" value="1"/>
</dbReference>
<feature type="transmembrane region" description="Helical" evidence="10">
    <location>
        <begin position="125"/>
        <end position="145"/>
    </location>
</feature>
<sequence>MPEFHGIPNNTAASWWRDPGMRSGMVRVIICYLAVYSLGYDGSLLNGLQALPAWQEDFGHPKGHRLGLIAAAYYLPKIPGAVIIAWCCDRFGRKPLVLAGAVFMIAGAVLGGLASTYAQFVGSRVILGVGTACSQIAATTLIPELSHPRVRHMSASFLNTMFYTGSIFAAWLTFAMVYYNGSDASWSWKIPNFIQGFGPVLLLSAFIVPESPRWLIKNGKEHKAHAILARFHANGDLQDPLVLQQIVDIKAALDLEIVAKSSKWIDFVKTPGNRRRALIIISIALSTQLSGNGVVQYFLVPVLRQAGITLPAQTAGINGGLAVWNWFASMLGASLVERAGRRTLVLTSSAGMLACFIVITALSGGYAQTHHAALGISIVPFIFFFMAFYSVALTPLPYLYIPEISSLSMRAKSIALLITTTNICLAFNNFVNPIALAAIQWKYYFVYIGTLVTFGTIYYLFLRETRGLSIEEAAIVFDVDDPKAQLEEIRASQGVSLDPLDDEKEKGAVEETIEDTSRGSRI</sequence>
<feature type="transmembrane region" description="Helical" evidence="10">
    <location>
        <begin position="25"/>
        <end position="46"/>
    </location>
</feature>
<feature type="transmembrane region" description="Helical" evidence="10">
    <location>
        <begin position="157"/>
        <end position="178"/>
    </location>
</feature>
<evidence type="ECO:0000256" key="8">
    <source>
        <dbReference type="RuleBase" id="RU003346"/>
    </source>
</evidence>
<feature type="transmembrane region" description="Helical" evidence="10">
    <location>
        <begin position="190"/>
        <end position="208"/>
    </location>
</feature>
<feature type="transmembrane region" description="Helical" evidence="10">
    <location>
        <begin position="95"/>
        <end position="119"/>
    </location>
</feature>
<dbReference type="InterPro" id="IPR020846">
    <property type="entry name" value="MFS_dom"/>
</dbReference>
<keyword evidence="6 10" id="KW-0472">Membrane</keyword>
<dbReference type="PANTHER" id="PTHR48022">
    <property type="entry name" value="PLASTIDIC GLUCOSE TRANSPORTER 4"/>
    <property type="match status" value="1"/>
</dbReference>
<keyword evidence="3 8" id="KW-0813">Transport</keyword>
<comment type="catalytic activity">
    <reaction evidence="7">
        <text>myo-inositol(out) + H(+)(out) = myo-inositol(in) + H(+)(in)</text>
        <dbReference type="Rhea" id="RHEA:60364"/>
        <dbReference type="ChEBI" id="CHEBI:15378"/>
        <dbReference type="ChEBI" id="CHEBI:17268"/>
    </reaction>
</comment>
<feature type="region of interest" description="Disordered" evidence="9">
    <location>
        <begin position="494"/>
        <end position="522"/>
    </location>
</feature>
<keyword evidence="5 10" id="KW-1133">Transmembrane helix</keyword>
<dbReference type="EMBL" id="JAODAN010000002">
    <property type="protein sequence ID" value="KAK1925988.1"/>
    <property type="molecule type" value="Genomic_DNA"/>
</dbReference>
<feature type="transmembrane region" description="Helical" evidence="10">
    <location>
        <begin position="277"/>
        <end position="299"/>
    </location>
</feature>
<feature type="transmembrane region" description="Helical" evidence="10">
    <location>
        <begin position="319"/>
        <end position="336"/>
    </location>
</feature>
<dbReference type="Pfam" id="PF00083">
    <property type="entry name" value="Sugar_tr"/>
    <property type="match status" value="1"/>
</dbReference>
<evidence type="ECO:0000256" key="1">
    <source>
        <dbReference type="ARBA" id="ARBA00004141"/>
    </source>
</evidence>
<evidence type="ECO:0000313" key="13">
    <source>
        <dbReference type="Proteomes" id="UP001182556"/>
    </source>
</evidence>